<dbReference type="Proteomes" id="UP001527925">
    <property type="component" value="Unassembled WGS sequence"/>
</dbReference>
<feature type="compositionally biased region" description="Low complexity" evidence="1">
    <location>
        <begin position="1258"/>
        <end position="1269"/>
    </location>
</feature>
<feature type="compositionally biased region" description="Polar residues" evidence="1">
    <location>
        <begin position="297"/>
        <end position="311"/>
    </location>
</feature>
<gene>
    <name evidence="2" type="ORF">HK105_207080</name>
</gene>
<dbReference type="EMBL" id="JADGIZ020000046">
    <property type="protein sequence ID" value="KAL2913468.1"/>
    <property type="molecule type" value="Genomic_DNA"/>
</dbReference>
<feature type="compositionally biased region" description="Low complexity" evidence="1">
    <location>
        <begin position="83"/>
        <end position="96"/>
    </location>
</feature>
<dbReference type="InterPro" id="IPR027968">
    <property type="entry name" value="JHY"/>
</dbReference>
<feature type="compositionally biased region" description="Acidic residues" evidence="1">
    <location>
        <begin position="1005"/>
        <end position="1014"/>
    </location>
</feature>
<sequence>MSTHKTVSEATAAHDAFLAKIGSKIGVLTKDGSTVPLVSATFTDPQGKDHETPASTHFVKPFKRRNLPIIAKRFAPRAEKMQSHSSGSVAAGSSPAMTSAASSSQAAVGQVPLGPAAVPSVYPSSQTHSQINGHPHAAVFMTSRSGSIASSISATAAGTATLGASSSIKQLNASGSQVPASGTARAHPSSVLPQGSGVPVPSPSGSAVAAPATSKQSSVVGSKDPPLSQPLPAAEQDSVPSQANGSSSPTQQATQSKAAAPSLQTALSAGPRHAAQGTQPNRSDDADEPSTLPISLPASTQRLKGPQNSKQLMLQKQRNLKYGQFLARSLSDQASLGPGAAPSSTLARSGATMQVTQLAAPGSSESATAASGSVVSPGDRAARHASAADTMVDPEASGPSTGAPKPSGADSLESDLQGPNAGDRELRPHPEPQTRLDGNLDDASGLTADARDGRIQRQPIVGSVQTGIAGQPSHTSVPASAAQRAWSTPRQNSLTAGCYDGAGAAPQPAIATVVAGTKNTASASSGDSAAPVQNGFAAASGATSRDGSRPGKDDSDRGEMLVVEAPVPLATPSSKPVSYSYVLSNTSGTQLESNMLRRIREWTVWEVAMLRELTRMIEPVYAADKLYEAAAYGLDRDSDGDGAAPSDAEAGSGSDSRDAFSRDPLCLQDRDRHRDRDIRTSHSHHGVRVSFKLSDYDVSGRSGSVSMRAPAHSNVHRRSAHLQAHTHAQQEQQQAATGAAQTLGQGSRATADPGAGAGAQSASRRAAAKAGAGVTVVQAPGSSTSAVPLQPGAASASAVSALASSAYHPGIVRASQTQAAAAAASVPGASASASVGSVASAAGVFGIGAAPGAQPGIDPSTADVFGSFVQYGFQPTPQHYPYMRNLPPSIPNGTFNATFVNSKQYISSPAVHAQHAIPKATAASKQPKLPVRKSLSRMPTPAAVTPWGSDSGATPKRKTRPQQAGSQQGTSQSQQAPGQQAQQQQQQQQQSQQAGKQQAGKSKESDDEDSDYDADGLVPTEYLLDERIVLLSSNHAAETLPAPEPTAQPDIAPQHVPQPASDAQLDAHSTTAIEFSNKSWDARGYSTQMADGDGIADFWAQSLTLGMNPSESLLLLGGGGGGGGGGTIGTVTDVEGEPNPGESAQRAARALPKRAKAGAPPGPADVKLGGLGPDKDSDDYHAKVEKRNRQKEYSERVRSMALAQPRPVDRLAVVNETHSTPLNEVAPDSDPADQVQESELSCADALEQHDSGAPGPPTQQEQPQQQPHPLARSGSATKTRLPVIAARNQVAEQLAEAAARREKMKSYAAGIRKPAIPRSSPKTASAAALSGAGSRFPPISSAKRRQLSSSAPVSASALDPTASPTPGVAQGLPDHGAAAELQRLEKEHLRAVAVAESIRRELRL</sequence>
<accession>A0ABR4N1S5</accession>
<evidence type="ECO:0000256" key="1">
    <source>
        <dbReference type="SAM" id="MobiDB-lite"/>
    </source>
</evidence>
<dbReference type="PANTHER" id="PTHR14726:SF1">
    <property type="entry name" value="JHY PROTEIN HOMOLOG"/>
    <property type="match status" value="1"/>
</dbReference>
<feature type="region of interest" description="Disordered" evidence="1">
    <location>
        <begin position="1116"/>
        <end position="1284"/>
    </location>
</feature>
<feature type="compositionally biased region" description="Polar residues" evidence="1">
    <location>
        <begin position="342"/>
        <end position="357"/>
    </location>
</feature>
<reference evidence="2 3" key="1">
    <citation type="submission" date="2023-09" db="EMBL/GenBank/DDBJ databases">
        <title>Pangenome analysis of Batrachochytrium dendrobatidis and related Chytrids.</title>
        <authorList>
            <person name="Yacoub M.N."/>
            <person name="Stajich J.E."/>
            <person name="James T.Y."/>
        </authorList>
    </citation>
    <scope>NUCLEOTIDE SEQUENCE [LARGE SCALE GENOMIC DNA]</scope>
    <source>
        <strain evidence="2 3">JEL0888</strain>
    </source>
</reference>
<feature type="region of interest" description="Disordered" evidence="1">
    <location>
        <begin position="174"/>
        <end position="311"/>
    </location>
</feature>
<feature type="compositionally biased region" description="Low complexity" evidence="1">
    <location>
        <begin position="188"/>
        <end position="212"/>
    </location>
</feature>
<feature type="compositionally biased region" description="Low complexity" evidence="1">
    <location>
        <begin position="1039"/>
        <end position="1049"/>
    </location>
</feature>
<feature type="region of interest" description="Disordered" evidence="1">
    <location>
        <begin position="1310"/>
        <end position="1377"/>
    </location>
</feature>
<feature type="compositionally biased region" description="Gly residues" evidence="1">
    <location>
        <begin position="1116"/>
        <end position="1128"/>
    </location>
</feature>
<feature type="compositionally biased region" description="Low complexity" evidence="1">
    <location>
        <begin position="359"/>
        <end position="378"/>
    </location>
</feature>
<name>A0ABR4N1S5_9FUNG</name>
<feature type="compositionally biased region" description="Low complexity" evidence="1">
    <location>
        <begin position="1324"/>
        <end position="1334"/>
    </location>
</feature>
<comment type="caution">
    <text evidence="2">The sequence shown here is derived from an EMBL/GenBank/DDBJ whole genome shotgun (WGS) entry which is preliminary data.</text>
</comment>
<feature type="region of interest" description="Disordered" evidence="1">
    <location>
        <begin position="917"/>
        <end position="1015"/>
    </location>
</feature>
<feature type="compositionally biased region" description="Low complexity" evidence="1">
    <location>
        <begin position="641"/>
        <end position="654"/>
    </location>
</feature>
<feature type="compositionally biased region" description="Low complexity" evidence="1">
    <location>
        <begin position="721"/>
        <end position="746"/>
    </location>
</feature>
<feature type="region of interest" description="Disordered" evidence="1">
    <location>
        <begin position="76"/>
        <end position="96"/>
    </location>
</feature>
<feature type="region of interest" description="Disordered" evidence="1">
    <location>
        <begin position="1039"/>
        <end position="1067"/>
    </location>
</feature>
<keyword evidence="3" id="KW-1185">Reference proteome</keyword>
<feature type="compositionally biased region" description="Basic and acidic residues" evidence="1">
    <location>
        <begin position="1173"/>
        <end position="1198"/>
    </location>
</feature>
<proteinExistence type="predicted"/>
<dbReference type="Pfam" id="PF15261">
    <property type="entry name" value="JHY"/>
    <property type="match status" value="1"/>
</dbReference>
<feature type="compositionally biased region" description="Low complexity" evidence="1">
    <location>
        <begin position="962"/>
        <end position="1000"/>
    </location>
</feature>
<feature type="region of interest" description="Disordered" evidence="1">
    <location>
        <begin position="701"/>
        <end position="763"/>
    </location>
</feature>
<dbReference type="PANTHER" id="PTHR14726">
    <property type="entry name" value="JHY PROTEIN HOMOLOG"/>
    <property type="match status" value="1"/>
</dbReference>
<feature type="compositionally biased region" description="Low complexity" evidence="1">
    <location>
        <begin position="1348"/>
        <end position="1357"/>
    </location>
</feature>
<feature type="compositionally biased region" description="Basic and acidic residues" evidence="1">
    <location>
        <begin position="422"/>
        <end position="434"/>
    </location>
</feature>
<feature type="region of interest" description="Disordered" evidence="1">
    <location>
        <begin position="332"/>
        <end position="490"/>
    </location>
</feature>
<feature type="compositionally biased region" description="Basic and acidic residues" evidence="1">
    <location>
        <begin position="546"/>
        <end position="558"/>
    </location>
</feature>
<feature type="region of interest" description="Disordered" evidence="1">
    <location>
        <begin position="538"/>
        <end position="558"/>
    </location>
</feature>
<evidence type="ECO:0000313" key="2">
    <source>
        <dbReference type="EMBL" id="KAL2913468.1"/>
    </source>
</evidence>
<evidence type="ECO:0000313" key="3">
    <source>
        <dbReference type="Proteomes" id="UP001527925"/>
    </source>
</evidence>
<feature type="compositionally biased region" description="Polar residues" evidence="1">
    <location>
        <begin position="463"/>
        <end position="478"/>
    </location>
</feature>
<feature type="region of interest" description="Disordered" evidence="1">
    <location>
        <begin position="638"/>
        <end position="684"/>
    </location>
</feature>
<organism evidence="2 3">
    <name type="scientific">Polyrhizophydium stewartii</name>
    <dbReference type="NCBI Taxonomy" id="2732419"/>
    <lineage>
        <taxon>Eukaryota</taxon>
        <taxon>Fungi</taxon>
        <taxon>Fungi incertae sedis</taxon>
        <taxon>Chytridiomycota</taxon>
        <taxon>Chytridiomycota incertae sedis</taxon>
        <taxon>Chytridiomycetes</taxon>
        <taxon>Rhizophydiales</taxon>
        <taxon>Rhizophydiales incertae sedis</taxon>
        <taxon>Polyrhizophydium</taxon>
    </lineage>
</organism>
<feature type="compositionally biased region" description="Polar residues" evidence="1">
    <location>
        <begin position="238"/>
        <end position="267"/>
    </location>
</feature>
<feature type="compositionally biased region" description="Basic and acidic residues" evidence="1">
    <location>
        <begin position="668"/>
        <end position="680"/>
    </location>
</feature>
<protein>
    <submittedName>
        <fullName evidence="2">Uncharacterized protein</fullName>
    </submittedName>
</protein>